<dbReference type="Gene3D" id="2.30.320.10">
    <property type="entry name" value="YwqG-like"/>
    <property type="match status" value="1"/>
</dbReference>
<reference evidence="1" key="1">
    <citation type="submission" date="2023-03" db="EMBL/GenBank/DDBJ databases">
        <title>Actinorhabdospora filicis NBRC 111898.</title>
        <authorList>
            <person name="Ichikawa N."/>
            <person name="Sato H."/>
            <person name="Tonouchi N."/>
        </authorList>
    </citation>
    <scope>NUCLEOTIDE SEQUENCE</scope>
    <source>
        <strain evidence="1">NBRC 111898</strain>
    </source>
</reference>
<sequence>MTPLETAVPELAAHRATATRLRPTRGTPGVRDSSIGGPLLWPASEPWPHCHESHDDWAENVIGWQHGVWTLEQVATMRELSAGRVDDLPPADRARYDAAEAGVPFLVLTGGPVPLLSVAQVRRADVPDFVGPDDADLMQVLWCPVDHPDLWCPRVAVRWRREDEVGEILAAPPRPVVGTEDYVPWACVLAPERVTEYEYAELLPAEVREKLDAWGGVYDPIAPGWKVGGFARWNLTGPLEQACECGAGLRLVMSVQGGGERHGSREAWDPTEVSIGRGHALWIWCCSRDFGHPVRTTMQ</sequence>
<comment type="caution">
    <text evidence="1">The sequence shown here is derived from an EMBL/GenBank/DDBJ whole genome shotgun (WGS) entry which is preliminary data.</text>
</comment>
<dbReference type="AlphaFoldDB" id="A0A9W6SRE1"/>
<proteinExistence type="predicted"/>
<keyword evidence="2" id="KW-1185">Reference proteome</keyword>
<evidence type="ECO:0000313" key="1">
    <source>
        <dbReference type="EMBL" id="GLZ80698.1"/>
    </source>
</evidence>
<organism evidence="1 2">
    <name type="scientific">Actinorhabdospora filicis</name>
    <dbReference type="NCBI Taxonomy" id="1785913"/>
    <lineage>
        <taxon>Bacteria</taxon>
        <taxon>Bacillati</taxon>
        <taxon>Actinomycetota</taxon>
        <taxon>Actinomycetes</taxon>
        <taxon>Micromonosporales</taxon>
        <taxon>Micromonosporaceae</taxon>
        <taxon>Actinorhabdospora</taxon>
    </lineage>
</organism>
<dbReference type="EMBL" id="BSTX01000004">
    <property type="protein sequence ID" value="GLZ80698.1"/>
    <property type="molecule type" value="Genomic_DNA"/>
</dbReference>
<accession>A0A9W6SRE1</accession>
<gene>
    <name evidence="1" type="ORF">Afil01_55050</name>
</gene>
<evidence type="ECO:0000313" key="2">
    <source>
        <dbReference type="Proteomes" id="UP001165079"/>
    </source>
</evidence>
<protein>
    <recommendedName>
        <fullName evidence="3">DUF1963 domain-containing protein</fullName>
    </recommendedName>
</protein>
<name>A0A9W6SRE1_9ACTN</name>
<dbReference type="Proteomes" id="UP001165079">
    <property type="component" value="Unassembled WGS sequence"/>
</dbReference>
<evidence type="ECO:0008006" key="3">
    <source>
        <dbReference type="Google" id="ProtNLM"/>
    </source>
</evidence>
<dbReference type="RefSeq" id="WP_285665944.1">
    <property type="nucleotide sequence ID" value="NZ_BSTX01000004.1"/>
</dbReference>